<dbReference type="AlphaFoldDB" id="A0AAV9FGB8"/>
<dbReference type="Proteomes" id="UP001180020">
    <property type="component" value="Unassembled WGS sequence"/>
</dbReference>
<dbReference type="EMBL" id="JAUJYO010000001">
    <property type="protein sequence ID" value="KAK1324716.1"/>
    <property type="molecule type" value="Genomic_DNA"/>
</dbReference>
<organism evidence="3 4">
    <name type="scientific">Acorus calamus</name>
    <name type="common">Sweet flag</name>
    <dbReference type="NCBI Taxonomy" id="4465"/>
    <lineage>
        <taxon>Eukaryota</taxon>
        <taxon>Viridiplantae</taxon>
        <taxon>Streptophyta</taxon>
        <taxon>Embryophyta</taxon>
        <taxon>Tracheophyta</taxon>
        <taxon>Spermatophyta</taxon>
        <taxon>Magnoliopsida</taxon>
        <taxon>Liliopsida</taxon>
        <taxon>Acoraceae</taxon>
        <taxon>Acorus</taxon>
    </lineage>
</organism>
<evidence type="ECO:0000313" key="4">
    <source>
        <dbReference type="Proteomes" id="UP001180020"/>
    </source>
</evidence>
<gene>
    <name evidence="3" type="ORF">QJS10_CPA01g00672</name>
</gene>
<evidence type="ECO:0000256" key="2">
    <source>
        <dbReference type="SAM" id="Phobius"/>
    </source>
</evidence>
<reference evidence="3" key="2">
    <citation type="submission" date="2023-06" db="EMBL/GenBank/DDBJ databases">
        <authorList>
            <person name="Ma L."/>
            <person name="Liu K.-W."/>
            <person name="Li Z."/>
            <person name="Hsiao Y.-Y."/>
            <person name="Qi Y."/>
            <person name="Fu T."/>
            <person name="Tang G."/>
            <person name="Zhang D."/>
            <person name="Sun W.-H."/>
            <person name="Liu D.-K."/>
            <person name="Li Y."/>
            <person name="Chen G.-Z."/>
            <person name="Liu X.-D."/>
            <person name="Liao X.-Y."/>
            <person name="Jiang Y.-T."/>
            <person name="Yu X."/>
            <person name="Hao Y."/>
            <person name="Huang J."/>
            <person name="Zhao X.-W."/>
            <person name="Ke S."/>
            <person name="Chen Y.-Y."/>
            <person name="Wu W.-L."/>
            <person name="Hsu J.-L."/>
            <person name="Lin Y.-F."/>
            <person name="Huang M.-D."/>
            <person name="Li C.-Y."/>
            <person name="Huang L."/>
            <person name="Wang Z.-W."/>
            <person name="Zhao X."/>
            <person name="Zhong W.-Y."/>
            <person name="Peng D.-H."/>
            <person name="Ahmad S."/>
            <person name="Lan S."/>
            <person name="Zhang J.-S."/>
            <person name="Tsai W.-C."/>
            <person name="Van De Peer Y."/>
            <person name="Liu Z.-J."/>
        </authorList>
    </citation>
    <scope>NUCLEOTIDE SEQUENCE</scope>
    <source>
        <strain evidence="3">CP</strain>
        <tissue evidence="3">Leaves</tissue>
    </source>
</reference>
<protein>
    <submittedName>
        <fullName evidence="3">Uncharacterized protein</fullName>
    </submittedName>
</protein>
<comment type="caution">
    <text evidence="3">The sequence shown here is derived from an EMBL/GenBank/DDBJ whole genome shotgun (WGS) entry which is preliminary data.</text>
</comment>
<feature type="compositionally biased region" description="Polar residues" evidence="1">
    <location>
        <begin position="45"/>
        <end position="76"/>
    </location>
</feature>
<proteinExistence type="predicted"/>
<keyword evidence="2" id="KW-0812">Transmembrane</keyword>
<keyword evidence="2" id="KW-0472">Membrane</keyword>
<feature type="transmembrane region" description="Helical" evidence="2">
    <location>
        <begin position="119"/>
        <end position="145"/>
    </location>
</feature>
<feature type="transmembrane region" description="Helical" evidence="2">
    <location>
        <begin position="185"/>
        <end position="205"/>
    </location>
</feature>
<sequence>MIERMEVGEAESGLGLKASLRSCPLKSIQTPVPSQVQGHDGVLVSPSTESGSMTTAAQSNQVPAPNSSHASRSHSQTDGIVKDGWKVSYWITALTFAAFISILCMYLGDNTSDKIHKPLFKACILSVGASFAIGLGLIALLQMAAHSSFHIQSLIILVKILEYCGIGSVALAFGTGSYALFGKMYIEFVFIIPIVVLVIGLALMFCHRNDGNQSEDPV</sequence>
<keyword evidence="2" id="KW-1133">Transmembrane helix</keyword>
<name>A0AAV9FGB8_ACOCL</name>
<feature type="transmembrane region" description="Helical" evidence="2">
    <location>
        <begin position="87"/>
        <end position="107"/>
    </location>
</feature>
<reference evidence="3" key="1">
    <citation type="journal article" date="2023" name="Nat. Commun.">
        <title>Diploid and tetraploid genomes of Acorus and the evolution of monocots.</title>
        <authorList>
            <person name="Ma L."/>
            <person name="Liu K.W."/>
            <person name="Li Z."/>
            <person name="Hsiao Y.Y."/>
            <person name="Qi Y."/>
            <person name="Fu T."/>
            <person name="Tang G.D."/>
            <person name="Zhang D."/>
            <person name="Sun W.H."/>
            <person name="Liu D.K."/>
            <person name="Li Y."/>
            <person name="Chen G.Z."/>
            <person name="Liu X.D."/>
            <person name="Liao X.Y."/>
            <person name="Jiang Y.T."/>
            <person name="Yu X."/>
            <person name="Hao Y."/>
            <person name="Huang J."/>
            <person name="Zhao X.W."/>
            <person name="Ke S."/>
            <person name="Chen Y.Y."/>
            <person name="Wu W.L."/>
            <person name="Hsu J.L."/>
            <person name="Lin Y.F."/>
            <person name="Huang M.D."/>
            <person name="Li C.Y."/>
            <person name="Huang L."/>
            <person name="Wang Z.W."/>
            <person name="Zhao X."/>
            <person name="Zhong W.Y."/>
            <person name="Peng D.H."/>
            <person name="Ahmad S."/>
            <person name="Lan S."/>
            <person name="Zhang J.S."/>
            <person name="Tsai W.C."/>
            <person name="Van de Peer Y."/>
            <person name="Liu Z.J."/>
        </authorList>
    </citation>
    <scope>NUCLEOTIDE SEQUENCE</scope>
    <source>
        <strain evidence="3">CP</strain>
    </source>
</reference>
<keyword evidence="4" id="KW-1185">Reference proteome</keyword>
<feature type="transmembrane region" description="Helical" evidence="2">
    <location>
        <begin position="151"/>
        <end position="173"/>
    </location>
</feature>
<evidence type="ECO:0000313" key="3">
    <source>
        <dbReference type="EMBL" id="KAK1324716.1"/>
    </source>
</evidence>
<evidence type="ECO:0000256" key="1">
    <source>
        <dbReference type="SAM" id="MobiDB-lite"/>
    </source>
</evidence>
<accession>A0AAV9FGB8</accession>
<feature type="region of interest" description="Disordered" evidence="1">
    <location>
        <begin position="31"/>
        <end position="76"/>
    </location>
</feature>